<sequence length="95" mass="10530">MPYGYVIANIDVTNPEQMAEYRRWSTEAAAAHGGEFIVRGGQQQVLEGTAFGRTVVMRFPSYAAARAFYDSAEYRKARQAREGAGVFNMICVEGL</sequence>
<dbReference type="Gene3D" id="3.30.70.100">
    <property type="match status" value="1"/>
</dbReference>
<dbReference type="Pfam" id="PF07045">
    <property type="entry name" value="DUF1330"/>
    <property type="match status" value="1"/>
</dbReference>
<dbReference type="SUPFAM" id="SSF54909">
    <property type="entry name" value="Dimeric alpha+beta barrel"/>
    <property type="match status" value="1"/>
</dbReference>
<protein>
    <submittedName>
        <fullName evidence="2">DUF1330 domain-containing protein</fullName>
    </submittedName>
</protein>
<gene>
    <name evidence="2" type="ORF">QB898_02785</name>
</gene>
<dbReference type="EMBL" id="JARVII010000003">
    <property type="protein sequence ID" value="MDG9698653.1"/>
    <property type="molecule type" value="Genomic_DNA"/>
</dbReference>
<accession>A0AAW6RE24</accession>
<evidence type="ECO:0000313" key="3">
    <source>
        <dbReference type="Proteomes" id="UP001237156"/>
    </source>
</evidence>
<dbReference type="RefSeq" id="WP_279523693.1">
    <property type="nucleotide sequence ID" value="NZ_JARVII010000003.1"/>
</dbReference>
<organism evidence="2 3">
    <name type="scientific">Ottowia cancrivicina</name>
    <dbReference type="NCBI Taxonomy" id="3040346"/>
    <lineage>
        <taxon>Bacteria</taxon>
        <taxon>Pseudomonadati</taxon>
        <taxon>Pseudomonadota</taxon>
        <taxon>Betaproteobacteria</taxon>
        <taxon>Burkholderiales</taxon>
        <taxon>Comamonadaceae</taxon>
        <taxon>Ottowia</taxon>
    </lineage>
</organism>
<dbReference type="PANTHER" id="PTHR41521">
    <property type="match status" value="1"/>
</dbReference>
<dbReference type="InterPro" id="IPR011008">
    <property type="entry name" value="Dimeric_a/b-barrel"/>
</dbReference>
<feature type="domain" description="DUF1330" evidence="1">
    <location>
        <begin position="4"/>
        <end position="95"/>
    </location>
</feature>
<reference evidence="2 3" key="1">
    <citation type="submission" date="2023-04" db="EMBL/GenBank/DDBJ databases">
        <title>Ottowia paracancer sp. nov., isolated from human stomach.</title>
        <authorList>
            <person name="Song Y."/>
        </authorList>
    </citation>
    <scope>NUCLEOTIDE SEQUENCE [LARGE SCALE GENOMIC DNA]</scope>
    <source>
        <strain evidence="2 3">10c7w1</strain>
    </source>
</reference>
<comment type="caution">
    <text evidence="2">The sequence shown here is derived from an EMBL/GenBank/DDBJ whole genome shotgun (WGS) entry which is preliminary data.</text>
</comment>
<proteinExistence type="predicted"/>
<dbReference type="InterPro" id="IPR010753">
    <property type="entry name" value="DUF1330"/>
</dbReference>
<dbReference type="Proteomes" id="UP001237156">
    <property type="component" value="Unassembled WGS sequence"/>
</dbReference>
<name>A0AAW6RE24_9BURK</name>
<evidence type="ECO:0000313" key="2">
    <source>
        <dbReference type="EMBL" id="MDG9698653.1"/>
    </source>
</evidence>
<dbReference type="PANTHER" id="PTHR41521:SF4">
    <property type="entry name" value="BLR0684 PROTEIN"/>
    <property type="match status" value="1"/>
</dbReference>
<keyword evidence="3" id="KW-1185">Reference proteome</keyword>
<evidence type="ECO:0000259" key="1">
    <source>
        <dbReference type="Pfam" id="PF07045"/>
    </source>
</evidence>
<dbReference type="AlphaFoldDB" id="A0AAW6RE24"/>